<accession>A0A6J4TS76</accession>
<dbReference type="GO" id="GO:0043770">
    <property type="term" value="F:demethylmenaquinone methyltransferase activity"/>
    <property type="evidence" value="ECO:0007669"/>
    <property type="project" value="UniProtKB-EC"/>
</dbReference>
<feature type="region of interest" description="Disordered" evidence="1">
    <location>
        <begin position="1"/>
        <end position="160"/>
    </location>
</feature>
<dbReference type="AlphaFoldDB" id="A0A6J4TS76"/>
<dbReference type="GO" id="GO:0032259">
    <property type="term" value="P:methylation"/>
    <property type="evidence" value="ECO:0007669"/>
    <property type="project" value="UniProtKB-KW"/>
</dbReference>
<feature type="region of interest" description="Disordered" evidence="1">
    <location>
        <begin position="174"/>
        <end position="236"/>
    </location>
</feature>
<keyword evidence="2" id="KW-0489">Methyltransferase</keyword>
<protein>
    <submittedName>
        <fullName evidence="2">Demethylmenaquinone methyltransferase</fullName>
        <ecNumber evidence="2">2.1.1.163</ecNumber>
    </submittedName>
</protein>
<feature type="compositionally biased region" description="Basic residues" evidence="1">
    <location>
        <begin position="50"/>
        <end position="66"/>
    </location>
</feature>
<organism evidence="2">
    <name type="scientific">uncultured Solirubrobacteraceae bacterium</name>
    <dbReference type="NCBI Taxonomy" id="1162706"/>
    <lineage>
        <taxon>Bacteria</taxon>
        <taxon>Bacillati</taxon>
        <taxon>Actinomycetota</taxon>
        <taxon>Thermoleophilia</taxon>
        <taxon>Solirubrobacterales</taxon>
        <taxon>Solirubrobacteraceae</taxon>
        <taxon>environmental samples</taxon>
    </lineage>
</organism>
<sequence length="236" mass="26281">GRAPAPCPRHARRGAGAGDVRPHRRLLRPDELRHDGGAAPPLARAGGGPRRGRPGRPGARRRHGHRRPGDRARPPRRAGRHRRRLGLLGGHARPRPPQGPGRVVGVGQRDGAALRRRRVRRRHGRLRGPQLLRPRPRRERDGARGGAGRPRGHPRDHDAAEAAAVDLLLAVVRPGRPAGGQGRRRPRRLRVPAELRQALPRPGGRRRVDGARRAARHPLDPHRGRDHRPPRRDRRL</sequence>
<feature type="compositionally biased region" description="Basic residues" evidence="1">
    <location>
        <begin position="114"/>
        <end position="126"/>
    </location>
</feature>
<feature type="compositionally biased region" description="Low complexity" evidence="1">
    <location>
        <begin position="100"/>
        <end position="111"/>
    </location>
</feature>
<feature type="non-terminal residue" evidence="2">
    <location>
        <position position="236"/>
    </location>
</feature>
<feature type="compositionally biased region" description="Basic and acidic residues" evidence="1">
    <location>
        <begin position="206"/>
        <end position="223"/>
    </location>
</feature>
<proteinExistence type="predicted"/>
<reference evidence="2" key="1">
    <citation type="submission" date="2020-02" db="EMBL/GenBank/DDBJ databases">
        <authorList>
            <person name="Meier V. D."/>
        </authorList>
    </citation>
    <scope>NUCLEOTIDE SEQUENCE</scope>
    <source>
        <strain evidence="2">AVDCRST_MAG30</strain>
    </source>
</reference>
<feature type="compositionally biased region" description="Basic and acidic residues" evidence="1">
    <location>
        <begin position="27"/>
        <end position="36"/>
    </location>
</feature>
<feature type="non-terminal residue" evidence="2">
    <location>
        <position position="1"/>
    </location>
</feature>
<name>A0A6J4TS76_9ACTN</name>
<dbReference type="EMBL" id="CADCVS010000495">
    <property type="protein sequence ID" value="CAA9530635.1"/>
    <property type="molecule type" value="Genomic_DNA"/>
</dbReference>
<dbReference type="EC" id="2.1.1.163" evidence="2"/>
<feature type="compositionally biased region" description="Basic residues" evidence="1">
    <location>
        <begin position="74"/>
        <end position="85"/>
    </location>
</feature>
<feature type="compositionally biased region" description="Basic residues" evidence="1">
    <location>
        <begin position="224"/>
        <end position="236"/>
    </location>
</feature>
<gene>
    <name evidence="2" type="ORF">AVDCRST_MAG30-3741</name>
</gene>
<evidence type="ECO:0000313" key="2">
    <source>
        <dbReference type="EMBL" id="CAA9530635.1"/>
    </source>
</evidence>
<evidence type="ECO:0000256" key="1">
    <source>
        <dbReference type="SAM" id="MobiDB-lite"/>
    </source>
</evidence>
<keyword evidence="2" id="KW-0808">Transferase</keyword>